<evidence type="ECO:0000313" key="5">
    <source>
        <dbReference type="EMBL" id="CAG9864505.1"/>
    </source>
</evidence>
<dbReference type="Proteomes" id="UP001153712">
    <property type="component" value="Chromosome 8"/>
</dbReference>
<accession>A0A9N9TY07</accession>
<dbReference type="GO" id="GO:0042073">
    <property type="term" value="P:intraciliary transport"/>
    <property type="evidence" value="ECO:0007669"/>
    <property type="project" value="TreeGrafter"/>
</dbReference>
<reference evidence="5" key="1">
    <citation type="submission" date="2022-01" db="EMBL/GenBank/DDBJ databases">
        <authorList>
            <person name="King R."/>
        </authorList>
    </citation>
    <scope>NUCLEOTIDE SEQUENCE</scope>
</reference>
<evidence type="ECO:0008006" key="7">
    <source>
        <dbReference type="Google" id="ProtNLM"/>
    </source>
</evidence>
<evidence type="ECO:0000256" key="3">
    <source>
        <dbReference type="ARBA" id="ARBA00023069"/>
    </source>
</evidence>
<dbReference type="GO" id="GO:0005815">
    <property type="term" value="C:microtubule organizing center"/>
    <property type="evidence" value="ECO:0007669"/>
    <property type="project" value="TreeGrafter"/>
</dbReference>
<dbReference type="GO" id="GO:0030992">
    <property type="term" value="C:intraciliary transport particle B"/>
    <property type="evidence" value="ECO:0007669"/>
    <property type="project" value="TreeGrafter"/>
</dbReference>
<dbReference type="Gene3D" id="1.10.287.1490">
    <property type="match status" value="1"/>
</dbReference>
<sequence length="429" mass="50003">MPVDVSCHLSIYQSKQTIIFLNLLVFLEISNMMRNEPRIISEKDQGNSFSAYARMEDLLNKLKLLNYESEFLSDLKMKPIHKYYFVVTKNPGEQFYLFSLLASWLINKSGKPFERPQEFDDPNESIERILNEVKANDMIVDFSPNKIKQGVGEHVVSILDHLADVALRKNNVQLKRPKPPEEVEEETEVLDDEAEINLDRIEEEMMAAYSDDSDEENIFRLHDIKPPKREIITNDLVANIDEEAWKQEVERVLPRLKVTIRNDNRDWRSHLEQMKQHQANIDGNFTTTKGQLDKLHNEIGNSIDKVNKREKYFNRELEPILEEFRSLQDQLSKLKDTYKNVSTGVAERNRELYKLTEKLETVKQQMEERGSSMTDGTPLVNIKKAVAKVKGEIVEMDVRIGVLESVLLQTKIREEKQIENEFGQSISVY</sequence>
<dbReference type="EMBL" id="OU900101">
    <property type="protein sequence ID" value="CAG9864505.1"/>
    <property type="molecule type" value="Genomic_DNA"/>
</dbReference>
<proteinExistence type="inferred from homology"/>
<dbReference type="InterPro" id="IPR019530">
    <property type="entry name" value="Intra-flagellar_transport_57"/>
</dbReference>
<evidence type="ECO:0000256" key="2">
    <source>
        <dbReference type="ARBA" id="ARBA00009415"/>
    </source>
</evidence>
<dbReference type="PANTHER" id="PTHR16011">
    <property type="entry name" value="IFT57/HIPPI"/>
    <property type="match status" value="1"/>
</dbReference>
<keyword evidence="4" id="KW-0966">Cell projection</keyword>
<dbReference type="AlphaFoldDB" id="A0A9N9TY07"/>
<name>A0A9N9TY07_PHYSR</name>
<dbReference type="GO" id="GO:0005794">
    <property type="term" value="C:Golgi apparatus"/>
    <property type="evidence" value="ECO:0007669"/>
    <property type="project" value="TreeGrafter"/>
</dbReference>
<gene>
    <name evidence="5" type="ORF">PHYEVI_LOCUS10760</name>
</gene>
<evidence type="ECO:0000256" key="4">
    <source>
        <dbReference type="ARBA" id="ARBA00023273"/>
    </source>
</evidence>
<dbReference type="Pfam" id="PF10498">
    <property type="entry name" value="IFT57"/>
    <property type="match status" value="1"/>
</dbReference>
<keyword evidence="3" id="KW-0969">Cilium</keyword>
<evidence type="ECO:0000313" key="6">
    <source>
        <dbReference type="Proteomes" id="UP001153712"/>
    </source>
</evidence>
<dbReference type="GO" id="GO:1905515">
    <property type="term" value="P:non-motile cilium assembly"/>
    <property type="evidence" value="ECO:0007669"/>
    <property type="project" value="TreeGrafter"/>
</dbReference>
<keyword evidence="6" id="KW-1185">Reference proteome</keyword>
<comment type="similarity">
    <text evidence="2">Belongs to the IFT57 family.</text>
</comment>
<protein>
    <recommendedName>
        <fullName evidence="7">Intraflagellar transport protein 57 homolog</fullName>
    </recommendedName>
</protein>
<dbReference type="PANTHER" id="PTHR16011:SF0">
    <property type="entry name" value="INTRAFLAGELLAR TRANSPORT PROTEIN 57 HOMOLOG"/>
    <property type="match status" value="1"/>
</dbReference>
<organism evidence="5 6">
    <name type="scientific">Phyllotreta striolata</name>
    <name type="common">Striped flea beetle</name>
    <name type="synonym">Crioceris striolata</name>
    <dbReference type="NCBI Taxonomy" id="444603"/>
    <lineage>
        <taxon>Eukaryota</taxon>
        <taxon>Metazoa</taxon>
        <taxon>Ecdysozoa</taxon>
        <taxon>Arthropoda</taxon>
        <taxon>Hexapoda</taxon>
        <taxon>Insecta</taxon>
        <taxon>Pterygota</taxon>
        <taxon>Neoptera</taxon>
        <taxon>Endopterygota</taxon>
        <taxon>Coleoptera</taxon>
        <taxon>Polyphaga</taxon>
        <taxon>Cucujiformia</taxon>
        <taxon>Chrysomeloidea</taxon>
        <taxon>Chrysomelidae</taxon>
        <taxon>Galerucinae</taxon>
        <taxon>Alticini</taxon>
        <taxon>Phyllotreta</taxon>
    </lineage>
</organism>
<dbReference type="GO" id="GO:0005929">
    <property type="term" value="C:cilium"/>
    <property type="evidence" value="ECO:0007669"/>
    <property type="project" value="UniProtKB-SubCell"/>
</dbReference>
<dbReference type="OrthoDB" id="423881at2759"/>
<evidence type="ECO:0000256" key="1">
    <source>
        <dbReference type="ARBA" id="ARBA00004138"/>
    </source>
</evidence>
<comment type="subcellular location">
    <subcellularLocation>
        <location evidence="1">Cell projection</location>
        <location evidence="1">Cilium</location>
    </subcellularLocation>
</comment>